<dbReference type="Proteomes" id="UP000290975">
    <property type="component" value="Unassembled WGS sequence"/>
</dbReference>
<feature type="transmembrane region" description="Helical" evidence="1">
    <location>
        <begin position="12"/>
        <end position="33"/>
    </location>
</feature>
<sequence length="188" mass="21358">MRLTFGSNPLINGIGCILGVVLLPAFIILKLIMMPFEKGAHRSPTYVARYIRDFIDNTSGEWDWDDFISIPVADPRLEAIRAAACDVSLPCGDEELAELEVLFEEAQRLAQQNRAALIAMLSRAIAGGVIDRNELDETFPHPRSLEKIERAAWSALSQWIDDADIRDHGERYRKFRLEQLVGHRERLE</sequence>
<evidence type="ECO:0000313" key="2">
    <source>
        <dbReference type="EMBL" id="GBH31432.1"/>
    </source>
</evidence>
<keyword evidence="3" id="KW-1185">Reference proteome</keyword>
<reference evidence="2 3" key="1">
    <citation type="submission" date="2014-12" db="EMBL/GenBank/DDBJ databases">
        <title>Whole genome sequencing of Sphingobium xenophagum OW59.</title>
        <authorList>
            <person name="Ohta Y."/>
            <person name="Nishi S."/>
            <person name="Hatada Y."/>
        </authorList>
    </citation>
    <scope>NUCLEOTIDE SEQUENCE [LARGE SCALE GENOMIC DNA]</scope>
    <source>
        <strain evidence="2 3">OW59</strain>
    </source>
</reference>
<keyword evidence="1" id="KW-0812">Transmembrane</keyword>
<dbReference type="AlphaFoldDB" id="A0A401J440"/>
<organism evidence="2 3">
    <name type="scientific">Sphingobium xenophagum</name>
    <dbReference type="NCBI Taxonomy" id="121428"/>
    <lineage>
        <taxon>Bacteria</taxon>
        <taxon>Pseudomonadati</taxon>
        <taxon>Pseudomonadota</taxon>
        <taxon>Alphaproteobacteria</taxon>
        <taxon>Sphingomonadales</taxon>
        <taxon>Sphingomonadaceae</taxon>
        <taxon>Sphingobium</taxon>
    </lineage>
</organism>
<comment type="caution">
    <text evidence="2">The sequence shown here is derived from an EMBL/GenBank/DDBJ whole genome shotgun (WGS) entry which is preliminary data.</text>
</comment>
<evidence type="ECO:0000256" key="1">
    <source>
        <dbReference type="SAM" id="Phobius"/>
    </source>
</evidence>
<protein>
    <submittedName>
        <fullName evidence="2">Uncharacterized protein</fullName>
    </submittedName>
</protein>
<dbReference type="RefSeq" id="WP_130753156.1">
    <property type="nucleotide sequence ID" value="NZ_BBQY01000016.1"/>
</dbReference>
<proteinExistence type="predicted"/>
<keyword evidence="1" id="KW-0472">Membrane</keyword>
<keyword evidence="1" id="KW-1133">Transmembrane helix</keyword>
<evidence type="ECO:0000313" key="3">
    <source>
        <dbReference type="Proteomes" id="UP000290975"/>
    </source>
</evidence>
<dbReference type="EMBL" id="BBQY01000016">
    <property type="protein sequence ID" value="GBH31432.1"/>
    <property type="molecule type" value="Genomic_DNA"/>
</dbReference>
<name>A0A401J440_SPHXE</name>
<accession>A0A401J440</accession>
<gene>
    <name evidence="2" type="ORF">MBESOW_P2688</name>
</gene>